<feature type="domain" description="Blue (type 1) copper" evidence="10">
    <location>
        <begin position="27"/>
        <end position="111"/>
    </location>
</feature>
<evidence type="ECO:0000256" key="7">
    <source>
        <dbReference type="NCBIfam" id="TIGR02375"/>
    </source>
</evidence>
<evidence type="ECO:0000259" key="10">
    <source>
        <dbReference type="Pfam" id="PF00127"/>
    </source>
</evidence>
<feature type="binding site" evidence="8">
    <location>
        <position position="105"/>
    </location>
    <ligand>
        <name>Cu cation</name>
        <dbReference type="ChEBI" id="CHEBI:23378"/>
    </ligand>
</feature>
<feature type="binding site" evidence="8">
    <location>
        <position position="100"/>
    </location>
    <ligand>
        <name>Cu cation</name>
        <dbReference type="ChEBI" id="CHEBI:23378"/>
    </ligand>
</feature>
<protein>
    <recommendedName>
        <fullName evidence="7">Pseudoazurin</fullName>
    </recommendedName>
</protein>
<dbReference type="PRINTS" id="PR00155">
    <property type="entry name" value="AMICYANIN"/>
</dbReference>
<keyword evidence="4" id="KW-0574">Periplasm</keyword>
<dbReference type="InterPro" id="IPR002386">
    <property type="entry name" value="Amicyanin/Pseudoazurin"/>
</dbReference>
<dbReference type="Pfam" id="PF00127">
    <property type="entry name" value="Copper-bind"/>
    <property type="match status" value="1"/>
</dbReference>
<dbReference type="GO" id="GO:0042597">
    <property type="term" value="C:periplasmic space"/>
    <property type="evidence" value="ECO:0007669"/>
    <property type="project" value="UniProtKB-SubCell"/>
</dbReference>
<evidence type="ECO:0000256" key="5">
    <source>
        <dbReference type="ARBA" id="ARBA00022982"/>
    </source>
</evidence>
<evidence type="ECO:0000256" key="8">
    <source>
        <dbReference type="PIRSR" id="PIRSR602386-1"/>
    </source>
</evidence>
<dbReference type="EMBL" id="LUKE01000001">
    <property type="protein sequence ID" value="KYG66215.1"/>
    <property type="molecule type" value="Genomic_DNA"/>
</dbReference>
<feature type="chain" id="PRO_5007573405" description="Pseudoazurin" evidence="9">
    <location>
        <begin position="22"/>
        <end position="146"/>
    </location>
</feature>
<organism evidence="11 12">
    <name type="scientific">Bdellovibrio bacteriovorus</name>
    <dbReference type="NCBI Taxonomy" id="959"/>
    <lineage>
        <taxon>Bacteria</taxon>
        <taxon>Pseudomonadati</taxon>
        <taxon>Bdellovibrionota</taxon>
        <taxon>Bdellovibrionia</taxon>
        <taxon>Bdellovibrionales</taxon>
        <taxon>Pseudobdellovibrionaceae</taxon>
        <taxon>Bdellovibrio</taxon>
    </lineage>
</organism>
<proteinExistence type="predicted"/>
<accession>A0A150WPU5</accession>
<comment type="caution">
    <text evidence="11">The sequence shown here is derived from an EMBL/GenBank/DDBJ whole genome shotgun (WGS) entry which is preliminary data.</text>
</comment>
<dbReference type="GO" id="GO:0005507">
    <property type="term" value="F:copper ion binding"/>
    <property type="evidence" value="ECO:0007669"/>
    <property type="project" value="UniProtKB-UniRule"/>
</dbReference>
<evidence type="ECO:0000256" key="4">
    <source>
        <dbReference type="ARBA" id="ARBA00022764"/>
    </source>
</evidence>
<evidence type="ECO:0000313" key="11">
    <source>
        <dbReference type="EMBL" id="KYG66215.1"/>
    </source>
</evidence>
<evidence type="ECO:0000313" key="12">
    <source>
        <dbReference type="Proteomes" id="UP000075320"/>
    </source>
</evidence>
<keyword evidence="9" id="KW-0732">Signal</keyword>
<keyword evidence="12" id="KW-1185">Reference proteome</keyword>
<dbReference type="InterPro" id="IPR000923">
    <property type="entry name" value="BlueCu_1"/>
</dbReference>
<dbReference type="InterPro" id="IPR012745">
    <property type="entry name" value="Pseudoazurin"/>
</dbReference>
<comment type="subcellular location">
    <subcellularLocation>
        <location evidence="1">Periplasm</location>
    </subcellularLocation>
</comment>
<evidence type="ECO:0000256" key="2">
    <source>
        <dbReference type="ARBA" id="ARBA00022448"/>
    </source>
</evidence>
<evidence type="ECO:0000256" key="9">
    <source>
        <dbReference type="SAM" id="SignalP"/>
    </source>
</evidence>
<evidence type="ECO:0000256" key="1">
    <source>
        <dbReference type="ARBA" id="ARBA00004418"/>
    </source>
</evidence>
<dbReference type="Gene3D" id="2.60.40.420">
    <property type="entry name" value="Cupredoxins - blue copper proteins"/>
    <property type="match status" value="1"/>
</dbReference>
<reference evidence="11 12" key="1">
    <citation type="submission" date="2016-03" db="EMBL/GenBank/DDBJ databases">
        <authorList>
            <person name="Ploux O."/>
        </authorList>
    </citation>
    <scope>NUCLEOTIDE SEQUENCE [LARGE SCALE GENOMIC DNA]</scope>
    <source>
        <strain evidence="11 12">R0</strain>
    </source>
</reference>
<comment type="cofactor">
    <cofactor evidence="8">
        <name>Cu cation</name>
        <dbReference type="ChEBI" id="CHEBI:23378"/>
    </cofactor>
    <text evidence="8">Binds 1 copper ion per subunit.</text>
</comment>
<dbReference type="CDD" id="cd04218">
    <property type="entry name" value="Pseudoazurin"/>
    <property type="match status" value="1"/>
</dbReference>
<dbReference type="InterPro" id="IPR008972">
    <property type="entry name" value="Cupredoxin"/>
</dbReference>
<dbReference type="Proteomes" id="UP000075320">
    <property type="component" value="Unassembled WGS sequence"/>
</dbReference>
<dbReference type="RefSeq" id="WP_061833781.1">
    <property type="nucleotide sequence ID" value="NZ_LUKE01000001.1"/>
</dbReference>
<gene>
    <name evidence="11" type="ORF">AZI86_03905</name>
</gene>
<dbReference type="AlphaFoldDB" id="A0A150WPU5"/>
<keyword evidence="5" id="KW-0249">Electron transport</keyword>
<keyword evidence="3 8" id="KW-0479">Metal-binding</keyword>
<dbReference type="NCBIfam" id="TIGR02375">
    <property type="entry name" value="pseudoazurin"/>
    <property type="match status" value="1"/>
</dbReference>
<evidence type="ECO:0000256" key="6">
    <source>
        <dbReference type="ARBA" id="ARBA00023008"/>
    </source>
</evidence>
<name>A0A150WPU5_BDEBC</name>
<sequence>MKTLFLSILSASLFFGIASQAATHEIKMLNNGKEGIMVFEPAYLKAAKGDTIKFIPTDAAHDVASVTIPKGAKAFKGEVGKPVTVKVTEEGVYVYECKSHLPMAMVGVIQVGAATNLADAKKGATDLAKAFVMNKDRLDKYLAQVK</sequence>
<feature type="binding site" evidence="8">
    <location>
        <position position="97"/>
    </location>
    <ligand>
        <name>Cu cation</name>
        <dbReference type="ChEBI" id="CHEBI:23378"/>
    </ligand>
</feature>
<dbReference type="GO" id="GO:0009055">
    <property type="term" value="F:electron transfer activity"/>
    <property type="evidence" value="ECO:0007669"/>
    <property type="project" value="InterPro"/>
</dbReference>
<keyword evidence="6 8" id="KW-0186">Copper</keyword>
<keyword evidence="2" id="KW-0813">Transport</keyword>
<feature type="signal peptide" evidence="9">
    <location>
        <begin position="1"/>
        <end position="21"/>
    </location>
</feature>
<dbReference type="SUPFAM" id="SSF49503">
    <property type="entry name" value="Cupredoxins"/>
    <property type="match status" value="1"/>
</dbReference>
<evidence type="ECO:0000256" key="3">
    <source>
        <dbReference type="ARBA" id="ARBA00022723"/>
    </source>
</evidence>
<feature type="binding site" evidence="8">
    <location>
        <position position="61"/>
    </location>
    <ligand>
        <name>Cu cation</name>
        <dbReference type="ChEBI" id="CHEBI:23378"/>
    </ligand>
</feature>